<organism evidence="1 2">
    <name type="scientific">Romanomermis culicivorax</name>
    <name type="common">Nematode worm</name>
    <dbReference type="NCBI Taxonomy" id="13658"/>
    <lineage>
        <taxon>Eukaryota</taxon>
        <taxon>Metazoa</taxon>
        <taxon>Ecdysozoa</taxon>
        <taxon>Nematoda</taxon>
        <taxon>Enoplea</taxon>
        <taxon>Dorylaimia</taxon>
        <taxon>Mermithida</taxon>
        <taxon>Mermithoidea</taxon>
        <taxon>Mermithidae</taxon>
        <taxon>Romanomermis</taxon>
    </lineage>
</organism>
<accession>A0A915IKY7</accession>
<dbReference type="Proteomes" id="UP000887565">
    <property type="component" value="Unplaced"/>
</dbReference>
<dbReference type="WBParaSite" id="nRc.2.0.1.t14480-RA">
    <property type="protein sequence ID" value="nRc.2.0.1.t14480-RA"/>
    <property type="gene ID" value="nRc.2.0.1.g14480"/>
</dbReference>
<dbReference type="AlphaFoldDB" id="A0A915IKY7"/>
<reference evidence="2" key="1">
    <citation type="submission" date="2022-11" db="UniProtKB">
        <authorList>
            <consortium name="WormBaseParasite"/>
        </authorList>
    </citation>
    <scope>IDENTIFICATION</scope>
</reference>
<protein>
    <submittedName>
        <fullName evidence="2">Uncharacterized protein</fullName>
    </submittedName>
</protein>
<proteinExistence type="predicted"/>
<name>A0A915IKY7_ROMCU</name>
<keyword evidence="1" id="KW-1185">Reference proteome</keyword>
<evidence type="ECO:0000313" key="1">
    <source>
        <dbReference type="Proteomes" id="UP000887565"/>
    </source>
</evidence>
<sequence>MSLETTPKKTRKLSKYEIKSFLTQKLQTNLEKKYVKHRVLKIYPCPDLLPTGQSRKCRTSKGENDRLCLSKCETETATLEIWPGGNLRKPCIVSRLINGKSLE</sequence>
<evidence type="ECO:0000313" key="2">
    <source>
        <dbReference type="WBParaSite" id="nRc.2.0.1.t14480-RA"/>
    </source>
</evidence>